<name>A0A679IU04_VARPD</name>
<dbReference type="EMBL" id="LR743507">
    <property type="protein sequence ID" value="CAA2103113.1"/>
    <property type="molecule type" value="Genomic_DNA"/>
</dbReference>
<sequence length="136" mass="14640">MISPTAKEIFIQGITKDGRTFRPSDWAERLAGVMSSFRPGGAFPGSYLSYSPWCVPTSINGVKCVIVNRELRNAEPMAWDFCVNFAKDNDLQVSDVSPVPPAPATPKAAQTPVAAAVRSDPVAPVIPVDLPKTDRP</sequence>
<feature type="region of interest" description="Disordered" evidence="1">
    <location>
        <begin position="96"/>
        <end position="116"/>
    </location>
</feature>
<dbReference type="AlphaFoldDB" id="A0A679IU04"/>
<evidence type="ECO:0000256" key="1">
    <source>
        <dbReference type="SAM" id="MobiDB-lite"/>
    </source>
</evidence>
<dbReference type="Gene3D" id="3.30.70.2340">
    <property type="entry name" value="Uncharacterised protein PF12112 family, DUF3579"/>
    <property type="match status" value="1"/>
</dbReference>
<feature type="compositionally biased region" description="Low complexity" evidence="1">
    <location>
        <begin position="105"/>
        <end position="116"/>
    </location>
</feature>
<organism evidence="2">
    <name type="scientific">Variovorax paradoxus</name>
    <dbReference type="NCBI Taxonomy" id="34073"/>
    <lineage>
        <taxon>Bacteria</taxon>
        <taxon>Pseudomonadati</taxon>
        <taxon>Pseudomonadota</taxon>
        <taxon>Betaproteobacteria</taxon>
        <taxon>Burkholderiales</taxon>
        <taxon>Comamonadaceae</taxon>
        <taxon>Variovorax</taxon>
    </lineage>
</organism>
<accession>A0A679IU04</accession>
<proteinExistence type="predicted"/>
<reference evidence="2" key="1">
    <citation type="submission" date="2019-12" db="EMBL/GenBank/DDBJ databases">
        <authorList>
            <person name="Cremers G."/>
        </authorList>
    </citation>
    <scope>NUCLEOTIDE SEQUENCE</scope>
    <source>
        <strain evidence="2">Vvax</strain>
    </source>
</reference>
<dbReference type="Pfam" id="PF12112">
    <property type="entry name" value="DUF3579"/>
    <property type="match status" value="1"/>
</dbReference>
<dbReference type="RefSeq" id="WP_339092843.1">
    <property type="nucleotide sequence ID" value="NZ_LR743507.1"/>
</dbReference>
<gene>
    <name evidence="2" type="ORF">VVAX_02094</name>
</gene>
<protein>
    <recommendedName>
        <fullName evidence="3">DUF3579 domain-containing protein</fullName>
    </recommendedName>
</protein>
<evidence type="ECO:0000313" key="2">
    <source>
        <dbReference type="EMBL" id="CAA2103113.1"/>
    </source>
</evidence>
<dbReference type="InterPro" id="IPR021969">
    <property type="entry name" value="DUF3579"/>
</dbReference>
<evidence type="ECO:0008006" key="3">
    <source>
        <dbReference type="Google" id="ProtNLM"/>
    </source>
</evidence>